<gene>
    <name evidence="6" type="primary">SUVZ04G3550</name>
    <name evidence="6" type="ORF">SUVZ_04G3550</name>
</gene>
<comment type="subcellular location">
    <subcellularLocation>
        <location evidence="1">Cytoplasm</location>
    </subcellularLocation>
</comment>
<dbReference type="Gene3D" id="3.30.420.60">
    <property type="entry name" value="eRF1 domain 2"/>
    <property type="match status" value="1"/>
</dbReference>
<sequence length="437" mass="49014">MDNEVEKNIEIWKVKKLVQALEKARGNGTSMISLVIPPKGQISLYQKMLTDEYGTASNIKSRVNRLSVLSAITSTQQKLKLYNTLPKNGLVLYCGDMITEDGKEKKVTFDIEPYKPINTTLYMCDNKFHTEVLSELLQADDKFGFIVIDGQGTLFGSVSGNTRTVLHKFTVDLPKKHGRGGQSALRFARLREEKRHNYVRKVAEVAVQNFITNDKVNVKGLILAGSADFKTDLAKSELFDPRLACKVISIVDVSYGGENGFNQAIELSAEALANVKYVQEKKLLEAYFDEISQDTGKFCYGIDDTLKALDLGAVEKLIVFENLETIRYTFKDAEDNEVIKFAEPEAKDKSYAIDKATGQEMDAVNEEPLIEWLAANYKSFGATLEFITDKSSEGAQFVTGFGGIGAMLRYKVNFEQLLDESEDEYYDEEDGSDYDFI</sequence>
<evidence type="ECO:0000313" key="6">
    <source>
        <dbReference type="EMBL" id="CAI4059972.1"/>
    </source>
</evidence>
<accession>A0ABN8WRH9</accession>
<name>A0ABN8WRH9_SACUV</name>
<dbReference type="Proteomes" id="UP001162085">
    <property type="component" value="Chromosome 4"/>
</dbReference>
<proteinExistence type="inferred from homology"/>
<evidence type="ECO:0000256" key="2">
    <source>
        <dbReference type="ARBA" id="ARBA00005326"/>
    </source>
</evidence>
<dbReference type="InterPro" id="IPR005142">
    <property type="entry name" value="eRF1_3"/>
</dbReference>
<reference evidence="6" key="1">
    <citation type="submission" date="2022-10" db="EMBL/GenBank/DDBJ databases">
        <authorList>
            <person name="Byrne P K."/>
        </authorList>
    </citation>
    <scope>NUCLEOTIDE SEQUENCE</scope>
    <source>
        <strain evidence="6">ZP964</strain>
    </source>
</reference>
<dbReference type="Pfam" id="PF03465">
    <property type="entry name" value="eRF1_3"/>
    <property type="match status" value="1"/>
</dbReference>
<dbReference type="Gene3D" id="3.30.1330.30">
    <property type="match status" value="1"/>
</dbReference>
<protein>
    <recommendedName>
        <fullName evidence="5">eRF1/Pelota-like N-terminal domain-containing protein</fullName>
    </recommendedName>
</protein>
<keyword evidence="7" id="KW-1185">Reference proteome</keyword>
<keyword evidence="4" id="KW-0648">Protein biosynthesis</keyword>
<keyword evidence="3" id="KW-0963">Cytoplasm</keyword>
<dbReference type="SUPFAM" id="SSF55481">
    <property type="entry name" value="N-terminal domain of eukaryotic peptide chain release factor subunit 1, ERF1"/>
    <property type="match status" value="1"/>
</dbReference>
<dbReference type="SUPFAM" id="SSF53137">
    <property type="entry name" value="Translational machinery components"/>
    <property type="match status" value="1"/>
</dbReference>
<evidence type="ECO:0000256" key="4">
    <source>
        <dbReference type="ARBA" id="ARBA00022917"/>
    </source>
</evidence>
<dbReference type="InterPro" id="IPR029064">
    <property type="entry name" value="Ribosomal_eL30-like_sf"/>
</dbReference>
<evidence type="ECO:0000256" key="3">
    <source>
        <dbReference type="ARBA" id="ARBA00022490"/>
    </source>
</evidence>
<dbReference type="Pfam" id="PF03463">
    <property type="entry name" value="eRF1_1"/>
    <property type="match status" value="1"/>
</dbReference>
<dbReference type="Pfam" id="PF03464">
    <property type="entry name" value="eRF1_2"/>
    <property type="match status" value="1"/>
</dbReference>
<dbReference type="NCBIfam" id="TIGR03676">
    <property type="entry name" value="aRF1_eRF1"/>
    <property type="match status" value="1"/>
</dbReference>
<dbReference type="EMBL" id="OX365931">
    <property type="protein sequence ID" value="CAI4059972.1"/>
    <property type="molecule type" value="Genomic_DNA"/>
</dbReference>
<dbReference type="PANTHER" id="PTHR10113">
    <property type="entry name" value="PEPTIDE CHAIN RELEASE FACTOR SUBUNIT 1"/>
    <property type="match status" value="1"/>
</dbReference>
<evidence type="ECO:0000256" key="1">
    <source>
        <dbReference type="ARBA" id="ARBA00004496"/>
    </source>
</evidence>
<organism evidence="6 7">
    <name type="scientific">Saccharomyces uvarum</name>
    <name type="common">Yeast</name>
    <name type="synonym">Saccharomyces bayanus var. uvarum</name>
    <dbReference type="NCBI Taxonomy" id="230603"/>
    <lineage>
        <taxon>Eukaryota</taxon>
        <taxon>Fungi</taxon>
        <taxon>Dikarya</taxon>
        <taxon>Ascomycota</taxon>
        <taxon>Saccharomycotina</taxon>
        <taxon>Saccharomycetes</taxon>
        <taxon>Saccharomycetales</taxon>
        <taxon>Saccharomycetaceae</taxon>
        <taxon>Saccharomyces</taxon>
    </lineage>
</organism>
<dbReference type="InterPro" id="IPR042226">
    <property type="entry name" value="eFR1_2_sf"/>
</dbReference>
<dbReference type="SUPFAM" id="SSF55315">
    <property type="entry name" value="L30e-like"/>
    <property type="match status" value="1"/>
</dbReference>
<dbReference type="InterPro" id="IPR005141">
    <property type="entry name" value="eRF1_2"/>
</dbReference>
<comment type="similarity">
    <text evidence="2">Belongs to the eukaryotic release factor 1 family.</text>
</comment>
<dbReference type="InterPro" id="IPR005140">
    <property type="entry name" value="eRF1_Pelota-like_N"/>
</dbReference>
<dbReference type="InterPro" id="IPR024049">
    <property type="entry name" value="eRF1_1_sf"/>
</dbReference>
<dbReference type="Gene3D" id="3.30.960.10">
    <property type="entry name" value="eRF1 domain 1"/>
    <property type="match status" value="1"/>
</dbReference>
<feature type="domain" description="eRF1/Pelota-like N-terminal" evidence="5">
    <location>
        <begin position="2"/>
        <end position="138"/>
    </location>
</feature>
<evidence type="ECO:0000313" key="7">
    <source>
        <dbReference type="Proteomes" id="UP001162085"/>
    </source>
</evidence>
<dbReference type="SMART" id="SM01194">
    <property type="entry name" value="eRF1_1"/>
    <property type="match status" value="1"/>
</dbReference>
<dbReference type="InterPro" id="IPR004403">
    <property type="entry name" value="Peptide_chain-rel_eRF1/aRF1"/>
</dbReference>
<evidence type="ECO:0000259" key="5">
    <source>
        <dbReference type="SMART" id="SM01194"/>
    </source>
</evidence>